<dbReference type="PANTHER" id="PTHR34039">
    <property type="entry name" value="UPF0102 PROTEIN YRAN"/>
    <property type="match status" value="1"/>
</dbReference>
<evidence type="ECO:0000313" key="3">
    <source>
        <dbReference type="Proteomes" id="UP000198599"/>
    </source>
</evidence>
<dbReference type="AlphaFoldDB" id="A0A1I5FI54"/>
<keyword evidence="2" id="KW-0540">Nuclease</keyword>
<organism evidence="2 3">
    <name type="scientific">Roseovarius lutimaris</name>
    <dbReference type="NCBI Taxonomy" id="1005928"/>
    <lineage>
        <taxon>Bacteria</taxon>
        <taxon>Pseudomonadati</taxon>
        <taxon>Pseudomonadota</taxon>
        <taxon>Alphaproteobacteria</taxon>
        <taxon>Rhodobacterales</taxon>
        <taxon>Roseobacteraceae</taxon>
        <taxon>Roseovarius</taxon>
    </lineage>
</organism>
<dbReference type="Gene3D" id="3.40.1350.10">
    <property type="match status" value="1"/>
</dbReference>
<dbReference type="GO" id="GO:0004519">
    <property type="term" value="F:endonuclease activity"/>
    <property type="evidence" value="ECO:0007669"/>
    <property type="project" value="UniProtKB-KW"/>
</dbReference>
<comment type="similarity">
    <text evidence="1">Belongs to the UPF0102 family.</text>
</comment>
<protein>
    <submittedName>
        <fullName evidence="2">Putative endonuclease</fullName>
    </submittedName>
</protein>
<dbReference type="PANTHER" id="PTHR34039:SF1">
    <property type="entry name" value="UPF0102 PROTEIN YRAN"/>
    <property type="match status" value="1"/>
</dbReference>
<dbReference type="OrthoDB" id="9812968at2"/>
<dbReference type="Pfam" id="PF02021">
    <property type="entry name" value="UPF0102"/>
    <property type="match status" value="1"/>
</dbReference>
<proteinExistence type="inferred from homology"/>
<reference evidence="3" key="1">
    <citation type="submission" date="2016-10" db="EMBL/GenBank/DDBJ databases">
        <authorList>
            <person name="Varghese N."/>
            <person name="Submissions S."/>
        </authorList>
    </citation>
    <scope>NUCLEOTIDE SEQUENCE [LARGE SCALE GENOMIC DNA]</scope>
    <source>
        <strain evidence="3">DSM 28463</strain>
    </source>
</reference>
<dbReference type="InterPro" id="IPR011335">
    <property type="entry name" value="Restrct_endonuc-II-like"/>
</dbReference>
<accession>A0A1I5FI54</accession>
<keyword evidence="2" id="KW-0255">Endonuclease</keyword>
<dbReference type="InterPro" id="IPR011856">
    <property type="entry name" value="tRNA_endonuc-like_dom_sf"/>
</dbReference>
<sequence length="136" mass="14883">MDHHRAEYTVPTVAGQRRERGKRAYLSGQAAEAGVIRAYAARGVAVLHSRWRGQGGEIDLILRDAEDYVFCEVKKAATLDLAMARLRPAQARRIVEAASEYLGQTPEGQLASVRFDLAAVDGSGTIKINENAFGHF</sequence>
<dbReference type="SUPFAM" id="SSF52980">
    <property type="entry name" value="Restriction endonuclease-like"/>
    <property type="match status" value="1"/>
</dbReference>
<gene>
    <name evidence="2" type="ORF">SAMN04487859_12020</name>
</gene>
<dbReference type="InterPro" id="IPR003509">
    <property type="entry name" value="UPF0102_YraN-like"/>
</dbReference>
<evidence type="ECO:0000256" key="1">
    <source>
        <dbReference type="ARBA" id="ARBA00006738"/>
    </source>
</evidence>
<dbReference type="Proteomes" id="UP000198599">
    <property type="component" value="Unassembled WGS sequence"/>
</dbReference>
<dbReference type="GO" id="GO:0003676">
    <property type="term" value="F:nucleic acid binding"/>
    <property type="evidence" value="ECO:0007669"/>
    <property type="project" value="InterPro"/>
</dbReference>
<keyword evidence="3" id="KW-1185">Reference proteome</keyword>
<dbReference type="EMBL" id="FOVP01000020">
    <property type="protein sequence ID" value="SFO23286.1"/>
    <property type="molecule type" value="Genomic_DNA"/>
</dbReference>
<dbReference type="RefSeq" id="WP_092841255.1">
    <property type="nucleotide sequence ID" value="NZ_FOVP01000020.1"/>
</dbReference>
<name>A0A1I5FI54_9RHOB</name>
<dbReference type="STRING" id="1005928.SAMN04487859_12020"/>
<evidence type="ECO:0000313" key="2">
    <source>
        <dbReference type="EMBL" id="SFO23286.1"/>
    </source>
</evidence>
<keyword evidence="2" id="KW-0378">Hydrolase</keyword>